<dbReference type="Proteomes" id="UP001516400">
    <property type="component" value="Unassembled WGS sequence"/>
</dbReference>
<accession>A0ABD2PCP9</accession>
<dbReference type="AlphaFoldDB" id="A0ABD2PCP9"/>
<protein>
    <submittedName>
        <fullName evidence="2">Uncharacterized protein</fullName>
    </submittedName>
</protein>
<sequence>MGQNTLKKLIKDTITEVLSPFKQQMKDEIKSMKESVQFMSDSYEEYRVTMKNIKEQLKTISKENEQNSYPILETKINNLEQKKRSNNLVITGIPKQKDEDVGKVVQKVLTTLKELIEKKIYMKHTEKEKMRTL</sequence>
<dbReference type="EMBL" id="JABFTP020000185">
    <property type="protein sequence ID" value="KAL3288753.1"/>
    <property type="molecule type" value="Genomic_DNA"/>
</dbReference>
<keyword evidence="3" id="KW-1185">Reference proteome</keyword>
<keyword evidence="1" id="KW-0175">Coiled coil</keyword>
<name>A0ABD2PCP9_9CUCU</name>
<gene>
    <name evidence="2" type="ORF">HHI36_003188</name>
</gene>
<feature type="coiled-coil region" evidence="1">
    <location>
        <begin position="22"/>
        <end position="82"/>
    </location>
</feature>
<organism evidence="2 3">
    <name type="scientific">Cryptolaemus montrouzieri</name>
    <dbReference type="NCBI Taxonomy" id="559131"/>
    <lineage>
        <taxon>Eukaryota</taxon>
        <taxon>Metazoa</taxon>
        <taxon>Ecdysozoa</taxon>
        <taxon>Arthropoda</taxon>
        <taxon>Hexapoda</taxon>
        <taxon>Insecta</taxon>
        <taxon>Pterygota</taxon>
        <taxon>Neoptera</taxon>
        <taxon>Endopterygota</taxon>
        <taxon>Coleoptera</taxon>
        <taxon>Polyphaga</taxon>
        <taxon>Cucujiformia</taxon>
        <taxon>Coccinelloidea</taxon>
        <taxon>Coccinellidae</taxon>
        <taxon>Scymninae</taxon>
        <taxon>Scymnini</taxon>
        <taxon>Cryptolaemus</taxon>
    </lineage>
</organism>
<proteinExistence type="predicted"/>
<reference evidence="2 3" key="1">
    <citation type="journal article" date="2021" name="BMC Biol.">
        <title>Horizontally acquired antibacterial genes associated with adaptive radiation of ladybird beetles.</title>
        <authorList>
            <person name="Li H.S."/>
            <person name="Tang X.F."/>
            <person name="Huang Y.H."/>
            <person name="Xu Z.Y."/>
            <person name="Chen M.L."/>
            <person name="Du X.Y."/>
            <person name="Qiu B.Y."/>
            <person name="Chen P.T."/>
            <person name="Zhang W."/>
            <person name="Slipinski A."/>
            <person name="Escalona H.E."/>
            <person name="Waterhouse R.M."/>
            <person name="Zwick A."/>
            <person name="Pang H."/>
        </authorList>
    </citation>
    <scope>NUCLEOTIDE SEQUENCE [LARGE SCALE GENOMIC DNA]</scope>
    <source>
        <strain evidence="2">SYSU2018</strain>
    </source>
</reference>
<evidence type="ECO:0000256" key="1">
    <source>
        <dbReference type="SAM" id="Coils"/>
    </source>
</evidence>
<evidence type="ECO:0000313" key="3">
    <source>
        <dbReference type="Proteomes" id="UP001516400"/>
    </source>
</evidence>
<comment type="caution">
    <text evidence="2">The sequence shown here is derived from an EMBL/GenBank/DDBJ whole genome shotgun (WGS) entry which is preliminary data.</text>
</comment>
<evidence type="ECO:0000313" key="2">
    <source>
        <dbReference type="EMBL" id="KAL3288753.1"/>
    </source>
</evidence>